<dbReference type="Proteomes" id="UP001143856">
    <property type="component" value="Unassembled WGS sequence"/>
</dbReference>
<protein>
    <submittedName>
        <fullName evidence="1">Uncharacterized protein</fullName>
    </submittedName>
</protein>
<dbReference type="EMBL" id="JAPDGR010001408">
    <property type="protein sequence ID" value="KAJ2982968.1"/>
    <property type="molecule type" value="Genomic_DNA"/>
</dbReference>
<proteinExistence type="predicted"/>
<sequence length="780" mass="89006">MGDAHGDPVVSMLVRQLASLEKKYIELEAKFNALDGPKNAATTTPDKSTTDGRTIDLEPLNATGPETKPDKKEKNEATSRVKVIISKRDHDGEPIESEGELQTTKQVDDSTHAFVLKKIIFDTTSPRTNTSEINITSPELWELLKTHLRWYPYHIFSESPVTLYAPYEPIIFSWDLLRKVTSEKEGDAQARDDLSLLLDTISGGSSGDEKLDQFFKIRSNYKNQQQETIQFDDLWTIFAPGTLIYGKPFQNEGQVFVVKDNRMTWPKRNRDSGDYHPWSLVAWSYDWKDGSFGRTGFVLTFEHFDGHRPLTTLPYYPFEMHEDYESVRAKLIDRGKIFQKYCNSIDESRMFDYKGSAIPEKKGFSGMKGEETDSQNDSRSSSHIDFEFLRRLQQAQYRSTPRGAASSHVDGRVMVDYESFYQYGSTDGRNGSLSRSDSGVECGCSDCQSNLALTERYRTRFDRLPKNKEWEDEQYLMCPPREIRPRDDQDAWNSRLKLADEDTKKLLFDLVRCHVSSEAQGDDGDDDDDDRKLLAVDDIVPGKGKGLVILLYGPPGVGKTSTAETIAVAARKPLFSISVADVGTKAKHVESNLSKIFSLATHWKAILLIDEADVFLESRGRGGIVQSIDKNALVSVFLRVLEYYRGIMFLTTNQIAEFDIAIPSRIHIAIKYESLKTDQMEAIFRGFLDKLDKENLVDDYDEIMSWLKEDVYSEGLDGRQIRNTVTTALDLANADAKYNKGNNKLRKKHIKRAFNNAKNFKRDFETQMQRYKDSQNKMIK</sequence>
<name>A0ACC1NXC3_9PEZI</name>
<keyword evidence="2" id="KW-1185">Reference proteome</keyword>
<organism evidence="1 2">
    <name type="scientific">Xylaria curta</name>
    <dbReference type="NCBI Taxonomy" id="42375"/>
    <lineage>
        <taxon>Eukaryota</taxon>
        <taxon>Fungi</taxon>
        <taxon>Dikarya</taxon>
        <taxon>Ascomycota</taxon>
        <taxon>Pezizomycotina</taxon>
        <taxon>Sordariomycetes</taxon>
        <taxon>Xylariomycetidae</taxon>
        <taxon>Xylariales</taxon>
        <taxon>Xylariaceae</taxon>
        <taxon>Xylaria</taxon>
    </lineage>
</organism>
<comment type="caution">
    <text evidence="1">The sequence shown here is derived from an EMBL/GenBank/DDBJ whole genome shotgun (WGS) entry which is preliminary data.</text>
</comment>
<gene>
    <name evidence="1" type="ORF">NUW58_g6334</name>
</gene>
<evidence type="ECO:0000313" key="2">
    <source>
        <dbReference type="Proteomes" id="UP001143856"/>
    </source>
</evidence>
<evidence type="ECO:0000313" key="1">
    <source>
        <dbReference type="EMBL" id="KAJ2982968.1"/>
    </source>
</evidence>
<accession>A0ACC1NXC3</accession>
<reference evidence="1" key="1">
    <citation type="submission" date="2022-10" db="EMBL/GenBank/DDBJ databases">
        <title>Genome Sequence of Xylaria curta.</title>
        <authorList>
            <person name="Buettner E."/>
        </authorList>
    </citation>
    <scope>NUCLEOTIDE SEQUENCE</scope>
    <source>
        <strain evidence="1">Babe10</strain>
    </source>
</reference>